<comment type="subcellular location">
    <subcellularLocation>
        <location evidence="2">Cytoplasm</location>
        <location evidence="2">Cytoskeleton</location>
        <location evidence="2">Flagellum axoneme</location>
    </subcellularLocation>
    <subcellularLocation>
        <location evidence="1">Nucleus</location>
    </subcellularLocation>
</comment>
<dbReference type="PROSITE" id="PS50056">
    <property type="entry name" value="TYR_PHOSPHATASE_2"/>
    <property type="match status" value="1"/>
</dbReference>
<keyword evidence="13" id="KW-0966">Cell projection</keyword>
<dbReference type="GO" id="GO:0051893">
    <property type="term" value="P:regulation of focal adhesion assembly"/>
    <property type="evidence" value="ECO:0007669"/>
    <property type="project" value="UniProtKB-ARBA"/>
</dbReference>
<keyword evidence="8" id="KW-0282">Flagellum</keyword>
<evidence type="ECO:0000256" key="14">
    <source>
        <dbReference type="ARBA" id="ARBA00047761"/>
    </source>
</evidence>
<dbReference type="PRINTS" id="PR01909">
    <property type="entry name" value="ADSPHPHTASEA"/>
</dbReference>
<reference evidence="24" key="2">
    <citation type="submission" date="2025-08" db="UniProtKB">
        <authorList>
            <consortium name="Ensembl"/>
        </authorList>
    </citation>
    <scope>IDENTIFICATION</scope>
</reference>
<dbReference type="PROSITE" id="PS50054">
    <property type="entry name" value="TYR_PHOSPHATASE_DUAL"/>
    <property type="match status" value="1"/>
</dbReference>
<keyword evidence="9" id="KW-0904">Protein phosphatase</keyword>
<dbReference type="Gene3D" id="3.90.190.10">
    <property type="entry name" value="Protein tyrosine phosphatase superfamily"/>
    <property type="match status" value="1"/>
</dbReference>
<evidence type="ECO:0000256" key="15">
    <source>
        <dbReference type="ARBA" id="ARBA00048336"/>
    </source>
</evidence>
<evidence type="ECO:0000256" key="2">
    <source>
        <dbReference type="ARBA" id="ARBA00004611"/>
    </source>
</evidence>
<comment type="subunit">
    <text evidence="17">Microtubule inner protein component of sperm flagellar doublet microtubules. Interacts with VRK3; this interaction activates DUSP3 phosphatase activity.</text>
</comment>
<dbReference type="GO" id="GO:0046329">
    <property type="term" value="P:negative regulation of JNK cascade"/>
    <property type="evidence" value="ECO:0007669"/>
    <property type="project" value="TreeGrafter"/>
</dbReference>
<evidence type="ECO:0000256" key="4">
    <source>
        <dbReference type="ARBA" id="ARBA00013064"/>
    </source>
</evidence>
<evidence type="ECO:0000313" key="25">
    <source>
        <dbReference type="Proteomes" id="UP000694556"/>
    </source>
</evidence>
<organism evidence="24 25">
    <name type="scientific">Cairina moschata</name>
    <name type="common">Muscovy duck</name>
    <dbReference type="NCBI Taxonomy" id="8855"/>
    <lineage>
        <taxon>Eukaryota</taxon>
        <taxon>Metazoa</taxon>
        <taxon>Chordata</taxon>
        <taxon>Craniata</taxon>
        <taxon>Vertebrata</taxon>
        <taxon>Euteleostomi</taxon>
        <taxon>Archelosauria</taxon>
        <taxon>Archosauria</taxon>
        <taxon>Dinosauria</taxon>
        <taxon>Saurischia</taxon>
        <taxon>Theropoda</taxon>
        <taxon>Coelurosauria</taxon>
        <taxon>Aves</taxon>
        <taxon>Neognathae</taxon>
        <taxon>Galloanserae</taxon>
        <taxon>Anseriformes</taxon>
        <taxon>Anatidae</taxon>
        <taxon>Anatinae</taxon>
        <taxon>Cairina</taxon>
    </lineage>
</organism>
<feature type="domain" description="Tyrosine-protein phosphatase" evidence="22">
    <location>
        <begin position="99"/>
        <end position="249"/>
    </location>
</feature>
<evidence type="ECO:0000256" key="3">
    <source>
        <dbReference type="ARBA" id="ARBA00008601"/>
    </source>
</evidence>
<protein>
    <recommendedName>
        <fullName evidence="18">Dual specificity protein phosphatase 3</fullName>
        <ecNumber evidence="5">3.1.3.16</ecNumber>
        <ecNumber evidence="4">3.1.3.48</ecNumber>
    </recommendedName>
    <alternativeName>
        <fullName evidence="19">Vaccinia H1-related phosphatase</fullName>
    </alternativeName>
</protein>
<evidence type="ECO:0000256" key="10">
    <source>
        <dbReference type="ARBA" id="ARBA00023069"/>
    </source>
</evidence>
<dbReference type="InterPro" id="IPR016130">
    <property type="entry name" value="Tyr_Pase_AS"/>
</dbReference>
<dbReference type="GO" id="GO:0071364">
    <property type="term" value="P:cellular response to epidermal growth factor stimulus"/>
    <property type="evidence" value="ECO:0007669"/>
    <property type="project" value="UniProtKB-ARBA"/>
</dbReference>
<dbReference type="InterPro" id="IPR020405">
    <property type="entry name" value="Atypical_DUSP_subfamA"/>
</dbReference>
<dbReference type="GO" id="GO:0033549">
    <property type="term" value="F:MAP kinase phosphatase activity"/>
    <property type="evidence" value="ECO:0007669"/>
    <property type="project" value="TreeGrafter"/>
</dbReference>
<dbReference type="InterPro" id="IPR020422">
    <property type="entry name" value="TYR_PHOSPHATASE_DUAL_dom"/>
</dbReference>
<evidence type="ECO:0000256" key="17">
    <source>
        <dbReference type="ARBA" id="ARBA00063692"/>
    </source>
</evidence>
<dbReference type="InterPro" id="IPR000387">
    <property type="entry name" value="Tyr_Pase_dom"/>
</dbReference>
<dbReference type="FunFam" id="3.90.190.10:FF:000065">
    <property type="entry name" value="Dual specificity protein phosphatase 3"/>
    <property type="match status" value="1"/>
</dbReference>
<comment type="catalytic activity">
    <reaction evidence="14">
        <text>O-phospho-L-seryl-[protein] + H2O = L-seryl-[protein] + phosphate</text>
        <dbReference type="Rhea" id="RHEA:20629"/>
        <dbReference type="Rhea" id="RHEA-COMP:9863"/>
        <dbReference type="Rhea" id="RHEA-COMP:11604"/>
        <dbReference type="ChEBI" id="CHEBI:15377"/>
        <dbReference type="ChEBI" id="CHEBI:29999"/>
        <dbReference type="ChEBI" id="CHEBI:43474"/>
        <dbReference type="ChEBI" id="CHEBI:83421"/>
        <dbReference type="EC" id="3.1.3.16"/>
    </reaction>
</comment>
<keyword evidence="25" id="KW-1185">Reference proteome</keyword>
<evidence type="ECO:0000259" key="22">
    <source>
        <dbReference type="PROSITE" id="PS50054"/>
    </source>
</evidence>
<evidence type="ECO:0000256" key="8">
    <source>
        <dbReference type="ARBA" id="ARBA00022846"/>
    </source>
</evidence>
<comment type="function">
    <text evidence="16">Shows activity both for tyrosine-protein phosphate and serine-protein phosphate, but displays a strong preference toward phosphotyrosines. Specifically dephosphorylates and inactivates ERK1 and ERK2.</text>
</comment>
<evidence type="ECO:0000256" key="18">
    <source>
        <dbReference type="ARBA" id="ARBA00073905"/>
    </source>
</evidence>
<evidence type="ECO:0000256" key="7">
    <source>
        <dbReference type="ARBA" id="ARBA00022801"/>
    </source>
</evidence>
<dbReference type="GO" id="GO:0008138">
    <property type="term" value="F:protein tyrosine/serine/threonine phosphatase activity"/>
    <property type="evidence" value="ECO:0007669"/>
    <property type="project" value="InterPro"/>
</dbReference>
<keyword evidence="11" id="KW-0206">Cytoskeleton</keyword>
<evidence type="ECO:0000256" key="19">
    <source>
        <dbReference type="ARBA" id="ARBA00078016"/>
    </source>
</evidence>
<dbReference type="GO" id="GO:0005634">
    <property type="term" value="C:nucleus"/>
    <property type="evidence" value="ECO:0007669"/>
    <property type="project" value="UniProtKB-SubCell"/>
</dbReference>
<evidence type="ECO:0000256" key="1">
    <source>
        <dbReference type="ARBA" id="ARBA00004123"/>
    </source>
</evidence>
<evidence type="ECO:0000256" key="6">
    <source>
        <dbReference type="ARBA" id="ARBA00022490"/>
    </source>
</evidence>
<dbReference type="GO" id="GO:0050860">
    <property type="term" value="P:negative regulation of T cell receptor signaling pathway"/>
    <property type="evidence" value="ECO:0007669"/>
    <property type="project" value="TreeGrafter"/>
</dbReference>
<dbReference type="GO" id="GO:0045931">
    <property type="term" value="P:positive regulation of mitotic cell cycle"/>
    <property type="evidence" value="ECO:0007669"/>
    <property type="project" value="TreeGrafter"/>
</dbReference>
<dbReference type="InterPro" id="IPR029021">
    <property type="entry name" value="Prot-tyrosine_phosphatase-like"/>
</dbReference>
<dbReference type="AlphaFoldDB" id="A0A8C3BN99"/>
<reference evidence="24" key="1">
    <citation type="submission" date="2018-09" db="EMBL/GenBank/DDBJ databases">
        <title>Common duck and Muscovy duck high density SNP chip.</title>
        <authorList>
            <person name="Vignal A."/>
            <person name="Thebault N."/>
            <person name="Warren W.C."/>
        </authorList>
    </citation>
    <scope>NUCLEOTIDE SEQUENCE [LARGE SCALE GENOMIC DNA]</scope>
</reference>
<evidence type="ECO:0000256" key="20">
    <source>
        <dbReference type="PIRSR" id="PIRSR620405-1"/>
    </source>
</evidence>
<feature type="domain" description="Tyrosine specific protein phosphatases" evidence="23">
    <location>
        <begin position="170"/>
        <end position="228"/>
    </location>
</feature>
<feature type="compositionally biased region" description="Low complexity" evidence="21">
    <location>
        <begin position="19"/>
        <end position="31"/>
    </location>
</feature>
<evidence type="ECO:0000259" key="23">
    <source>
        <dbReference type="PROSITE" id="PS50056"/>
    </source>
</evidence>
<dbReference type="SMART" id="SM00195">
    <property type="entry name" value="DSPc"/>
    <property type="match status" value="1"/>
</dbReference>
<dbReference type="GO" id="GO:0005829">
    <property type="term" value="C:cytosol"/>
    <property type="evidence" value="ECO:0007669"/>
    <property type="project" value="TreeGrafter"/>
</dbReference>
<comment type="catalytic activity">
    <reaction evidence="15">
        <text>O-phospho-L-threonyl-[protein] + H2O = L-threonyl-[protein] + phosphate</text>
        <dbReference type="Rhea" id="RHEA:47004"/>
        <dbReference type="Rhea" id="RHEA-COMP:11060"/>
        <dbReference type="Rhea" id="RHEA-COMP:11605"/>
        <dbReference type="ChEBI" id="CHEBI:15377"/>
        <dbReference type="ChEBI" id="CHEBI:30013"/>
        <dbReference type="ChEBI" id="CHEBI:43474"/>
        <dbReference type="ChEBI" id="CHEBI:61977"/>
        <dbReference type="EC" id="3.1.3.16"/>
    </reaction>
</comment>
<dbReference type="Ensembl" id="ENSCMMT00000008680.1">
    <property type="protein sequence ID" value="ENSCMMP00000007878.1"/>
    <property type="gene ID" value="ENSCMMG00000004999.1"/>
</dbReference>
<dbReference type="GO" id="GO:0070373">
    <property type="term" value="P:negative regulation of ERK1 and ERK2 cascade"/>
    <property type="evidence" value="ECO:0007669"/>
    <property type="project" value="TreeGrafter"/>
</dbReference>
<evidence type="ECO:0000256" key="21">
    <source>
        <dbReference type="SAM" id="MobiDB-lite"/>
    </source>
</evidence>
<sequence>MPAARRSPPRPRRRNQLTGKGRSAYRAAAGAKRGGAGPGSRPSRFELPRLQRARSERGVEGGGGWGAGGPAMSDYGISVEELNDLLANGSGCYSLPSAHSNEVVPRIHVGNAFIAKNITKLQRLGITHVLNAAEGKSFMHVNTNAEFYEGTGIRYHGIKANDTQEFNLSRYFEEAADFIEKALSQKDGQVFVHCREGYSRSPTLVIAYLMLRQNMDVKTALITVRQKREIGPNDGFLRQLCQLNEQLVKEGKLKP</sequence>
<keyword evidence="7" id="KW-0378">Hydrolase</keyword>
<comment type="similarity">
    <text evidence="3">Belongs to the protein-tyrosine phosphatase family. Non-receptor class dual specificity subfamily.</text>
</comment>
<proteinExistence type="inferred from homology"/>
<reference evidence="24" key="3">
    <citation type="submission" date="2025-09" db="UniProtKB">
        <authorList>
            <consortium name="Ensembl"/>
        </authorList>
    </citation>
    <scope>IDENTIFICATION</scope>
</reference>
<evidence type="ECO:0000256" key="16">
    <source>
        <dbReference type="ARBA" id="ARBA00056294"/>
    </source>
</evidence>
<dbReference type="EC" id="3.1.3.48" evidence="4"/>
<dbReference type="SUPFAM" id="SSF52799">
    <property type="entry name" value="(Phosphotyrosine protein) phosphatases II"/>
    <property type="match status" value="1"/>
</dbReference>
<dbReference type="Pfam" id="PF00782">
    <property type="entry name" value="DSPc"/>
    <property type="match status" value="1"/>
</dbReference>
<dbReference type="PANTHER" id="PTHR45682:SF1">
    <property type="entry name" value="DUAL SPECIFICITY PROTEIN PHOSPHATASE 3"/>
    <property type="match status" value="1"/>
</dbReference>
<feature type="compositionally biased region" description="Basic and acidic residues" evidence="21">
    <location>
        <begin position="43"/>
        <end position="59"/>
    </location>
</feature>
<evidence type="ECO:0000256" key="5">
    <source>
        <dbReference type="ARBA" id="ARBA00013081"/>
    </source>
</evidence>
<name>A0A8C3BN99_CAIMO</name>
<evidence type="ECO:0000256" key="11">
    <source>
        <dbReference type="ARBA" id="ARBA00023212"/>
    </source>
</evidence>
<keyword evidence="12" id="KW-0539">Nucleus</keyword>
<keyword evidence="6" id="KW-0963">Cytoplasm</keyword>
<dbReference type="GO" id="GO:0004725">
    <property type="term" value="F:protein tyrosine phosphatase activity"/>
    <property type="evidence" value="ECO:0007669"/>
    <property type="project" value="UniProtKB-EC"/>
</dbReference>
<keyword evidence="10" id="KW-0969">Cilium</keyword>
<evidence type="ECO:0000256" key="9">
    <source>
        <dbReference type="ARBA" id="ARBA00022912"/>
    </source>
</evidence>
<dbReference type="GO" id="GO:0050868">
    <property type="term" value="P:negative regulation of T cell activation"/>
    <property type="evidence" value="ECO:0007669"/>
    <property type="project" value="TreeGrafter"/>
</dbReference>
<dbReference type="PANTHER" id="PTHR45682">
    <property type="entry name" value="AGAP008228-PA"/>
    <property type="match status" value="1"/>
</dbReference>
<dbReference type="GO" id="GO:0004722">
    <property type="term" value="F:protein serine/threonine phosphatase activity"/>
    <property type="evidence" value="ECO:0007669"/>
    <property type="project" value="UniProtKB-EC"/>
</dbReference>
<evidence type="ECO:0000256" key="13">
    <source>
        <dbReference type="ARBA" id="ARBA00023273"/>
    </source>
</evidence>
<accession>A0A8C3BN99</accession>
<feature type="active site" description="Phosphocysteine intermediate" evidence="20">
    <location>
        <position position="194"/>
    </location>
</feature>
<evidence type="ECO:0000256" key="12">
    <source>
        <dbReference type="ARBA" id="ARBA00023242"/>
    </source>
</evidence>
<evidence type="ECO:0000313" key="24">
    <source>
        <dbReference type="Ensembl" id="ENSCMMP00000007878.1"/>
    </source>
</evidence>
<feature type="region of interest" description="Disordered" evidence="21">
    <location>
        <begin position="1"/>
        <end position="65"/>
    </location>
</feature>
<dbReference type="PROSITE" id="PS00383">
    <property type="entry name" value="TYR_PHOSPHATASE_1"/>
    <property type="match status" value="1"/>
</dbReference>
<dbReference type="EC" id="3.1.3.16" evidence="5"/>
<dbReference type="PRINTS" id="PR01908">
    <property type="entry name" value="ADSPHPHTASE"/>
</dbReference>
<dbReference type="CDD" id="cd14579">
    <property type="entry name" value="DUSP3"/>
    <property type="match status" value="1"/>
</dbReference>
<dbReference type="Proteomes" id="UP000694556">
    <property type="component" value="Chromosome 28"/>
</dbReference>
<dbReference type="InterPro" id="IPR000340">
    <property type="entry name" value="Dual-sp_phosphatase_cat-dom"/>
</dbReference>